<keyword evidence="3" id="KW-1185">Reference proteome</keyword>
<name>A0A510VE65_9CELL</name>
<feature type="domain" description="Serine aminopeptidase S33" evidence="1">
    <location>
        <begin position="79"/>
        <end position="202"/>
    </location>
</feature>
<dbReference type="AlphaFoldDB" id="A0A510VE65"/>
<sequence length="289" mass="30537">MTASSAEKSTTVRTQLPPVPPAVRSAVGALDRIAPELVARGALRLWCTPARTKDRSTIPGGTAFRTGPIAGQVWGDGPTVYLVHGWGGHRGQLRSLVEPLVDAGLRVVAYDAPAHGDSGPGELGGRRTTLPEMMTALGTVIDAHGPARAVVGHSMGGAASALAVLDGTPTERLVLVTPLADPTTYIEGFAHTLGFSARTRHRFEVRMQTLAGRRLADLDIPTRAANTRLPLPTTLVLSDRDDKEADHADGARIARAWPGAELVVSDGLGHRRILRDEETIKRIVAHVGG</sequence>
<dbReference type="RefSeq" id="WP_146931427.1">
    <property type="nucleotide sequence ID" value="NZ_BJUB01000017.1"/>
</dbReference>
<dbReference type="Pfam" id="PF12146">
    <property type="entry name" value="Hydrolase_4"/>
    <property type="match status" value="1"/>
</dbReference>
<reference evidence="2 3" key="1">
    <citation type="submission" date="2019-07" db="EMBL/GenBank/DDBJ databases">
        <title>Whole genome shotgun sequence of Cellulomonas xylanilytica NBRC 101102.</title>
        <authorList>
            <person name="Hosoyama A."/>
            <person name="Uohara A."/>
            <person name="Ohji S."/>
            <person name="Ichikawa N."/>
        </authorList>
    </citation>
    <scope>NUCLEOTIDE SEQUENCE [LARGE SCALE GENOMIC DNA]</scope>
    <source>
        <strain evidence="2 3">NBRC 101102</strain>
    </source>
</reference>
<dbReference type="InterPro" id="IPR029058">
    <property type="entry name" value="AB_hydrolase_fold"/>
</dbReference>
<comment type="caution">
    <text evidence="2">The sequence shown here is derived from an EMBL/GenBank/DDBJ whole genome shotgun (WGS) entry which is preliminary data.</text>
</comment>
<evidence type="ECO:0000313" key="2">
    <source>
        <dbReference type="EMBL" id="GEK23480.1"/>
    </source>
</evidence>
<dbReference type="Gene3D" id="3.40.50.1820">
    <property type="entry name" value="alpha/beta hydrolase"/>
    <property type="match status" value="1"/>
</dbReference>
<dbReference type="OrthoDB" id="9785847at2"/>
<organism evidence="2 3">
    <name type="scientific">Cellulomonas xylanilytica</name>
    <dbReference type="NCBI Taxonomy" id="233583"/>
    <lineage>
        <taxon>Bacteria</taxon>
        <taxon>Bacillati</taxon>
        <taxon>Actinomycetota</taxon>
        <taxon>Actinomycetes</taxon>
        <taxon>Micrococcales</taxon>
        <taxon>Cellulomonadaceae</taxon>
        <taxon>Cellulomonas</taxon>
    </lineage>
</organism>
<proteinExistence type="predicted"/>
<evidence type="ECO:0000313" key="3">
    <source>
        <dbReference type="Proteomes" id="UP000321118"/>
    </source>
</evidence>
<evidence type="ECO:0000259" key="1">
    <source>
        <dbReference type="Pfam" id="PF12146"/>
    </source>
</evidence>
<protein>
    <recommendedName>
        <fullName evidence="1">Serine aminopeptidase S33 domain-containing protein</fullName>
    </recommendedName>
</protein>
<dbReference type="EMBL" id="BJUB01000017">
    <property type="protein sequence ID" value="GEK23480.1"/>
    <property type="molecule type" value="Genomic_DNA"/>
</dbReference>
<dbReference type="InterPro" id="IPR050266">
    <property type="entry name" value="AB_hydrolase_sf"/>
</dbReference>
<dbReference type="InterPro" id="IPR022742">
    <property type="entry name" value="Hydrolase_4"/>
</dbReference>
<dbReference type="Proteomes" id="UP000321118">
    <property type="component" value="Unassembled WGS sequence"/>
</dbReference>
<accession>A0A510VE65</accession>
<dbReference type="SUPFAM" id="SSF53474">
    <property type="entry name" value="alpha/beta-Hydrolases"/>
    <property type="match status" value="1"/>
</dbReference>
<gene>
    <name evidence="2" type="ORF">CXY01_40000</name>
</gene>
<dbReference type="PANTHER" id="PTHR43798">
    <property type="entry name" value="MONOACYLGLYCEROL LIPASE"/>
    <property type="match status" value="1"/>
</dbReference>